<organism evidence="2 3">
    <name type="scientific">Marinobacter nanhaiticus D15-8W</name>
    <dbReference type="NCBI Taxonomy" id="626887"/>
    <lineage>
        <taxon>Bacteria</taxon>
        <taxon>Pseudomonadati</taxon>
        <taxon>Pseudomonadota</taxon>
        <taxon>Gammaproteobacteria</taxon>
        <taxon>Pseudomonadales</taxon>
        <taxon>Marinobacteraceae</taxon>
        <taxon>Marinobacter</taxon>
    </lineage>
</organism>
<proteinExistence type="predicted"/>
<accession>N6X611</accession>
<evidence type="ECO:0000256" key="1">
    <source>
        <dbReference type="SAM" id="MobiDB-lite"/>
    </source>
</evidence>
<feature type="compositionally biased region" description="Low complexity" evidence="1">
    <location>
        <begin position="1"/>
        <end position="14"/>
    </location>
</feature>
<evidence type="ECO:0000313" key="2">
    <source>
        <dbReference type="EMBL" id="ENO16538.2"/>
    </source>
</evidence>
<protein>
    <submittedName>
        <fullName evidence="2">Uncharacterized protein</fullName>
    </submittedName>
</protein>
<dbReference type="STRING" id="626887.J057_02470"/>
<dbReference type="Proteomes" id="UP000013165">
    <property type="component" value="Unassembled WGS sequence"/>
</dbReference>
<dbReference type="eggNOG" id="ENOG5033YWQ">
    <property type="taxonomic scope" value="Bacteria"/>
</dbReference>
<feature type="region of interest" description="Disordered" evidence="1">
    <location>
        <begin position="1"/>
        <end position="73"/>
    </location>
</feature>
<sequence>MSSATSGSVGDSSGQKNYAEVTPEEESQSGEKQSAKPGFAATTSVAAEAEQGDGPAAASASSSAVGDTPSTSTVSVVVGKDYAAAACDVGVAVVGPNSASAASQIGAVAAAPDAAAATCNAANGSRVAIRSSESVKPDTSDDS</sequence>
<evidence type="ECO:0000313" key="3">
    <source>
        <dbReference type="Proteomes" id="UP000013165"/>
    </source>
</evidence>
<dbReference type="EMBL" id="APLQ01000010">
    <property type="protein sequence ID" value="ENO16538.2"/>
    <property type="molecule type" value="Genomic_DNA"/>
</dbReference>
<comment type="caution">
    <text evidence="2">The sequence shown here is derived from an EMBL/GenBank/DDBJ whole genome shotgun (WGS) entry which is preliminary data.</text>
</comment>
<name>N6X611_9GAMM</name>
<gene>
    <name evidence="2" type="ORF">J057_02470</name>
</gene>
<dbReference type="PATRIC" id="fig|626887.3.peg.472"/>
<feature type="compositionally biased region" description="Low complexity" evidence="1">
    <location>
        <begin position="56"/>
        <end position="73"/>
    </location>
</feature>
<dbReference type="AlphaFoldDB" id="N6X611"/>
<dbReference type="HOGENOM" id="CLU_1553435_0_0_6"/>
<reference evidence="2 3" key="1">
    <citation type="journal article" date="2013" name="Genome Announc.">
        <title>Genome Sequence of the Polycyclic Aromatic Hydrocarbon-Degrading Bacterium Strain Marinobacter nanhaiticus D15-8WT.</title>
        <authorList>
            <person name="Cui Z."/>
            <person name="Gao W."/>
            <person name="Li Q."/>
            <person name="Xu G."/>
            <person name="Zheng L."/>
        </authorList>
    </citation>
    <scope>NUCLEOTIDE SEQUENCE [LARGE SCALE GENOMIC DNA]</scope>
    <source>
        <strain evidence="2 3">D15-8W</strain>
    </source>
</reference>
<keyword evidence="3" id="KW-1185">Reference proteome</keyword>